<evidence type="ECO:0000313" key="2">
    <source>
        <dbReference type="EMBL" id="GLX80512.1"/>
    </source>
</evidence>
<dbReference type="RefSeq" id="WP_284246517.1">
    <property type="nucleotide sequence ID" value="NZ_BSST01000001.1"/>
</dbReference>
<gene>
    <name evidence="2" type="ORF">tinsulaeT_38520</name>
</gene>
<protein>
    <recommendedName>
        <fullName evidence="4">Solute-binding protein family 3/N-terminal domain-containing protein</fullName>
    </recommendedName>
</protein>
<organism evidence="2 3">
    <name type="scientific">Thalassotalea insulae</name>
    <dbReference type="NCBI Taxonomy" id="2056778"/>
    <lineage>
        <taxon>Bacteria</taxon>
        <taxon>Pseudomonadati</taxon>
        <taxon>Pseudomonadota</taxon>
        <taxon>Gammaproteobacteria</taxon>
        <taxon>Alteromonadales</taxon>
        <taxon>Colwelliaceae</taxon>
        <taxon>Thalassotalea</taxon>
    </lineage>
</organism>
<reference evidence="2 3" key="1">
    <citation type="submission" date="2023-03" db="EMBL/GenBank/DDBJ databases">
        <title>Draft genome sequence of Thalassotalea insulae KCTC 62186T.</title>
        <authorList>
            <person name="Sawabe T."/>
        </authorList>
    </citation>
    <scope>NUCLEOTIDE SEQUENCE [LARGE SCALE GENOMIC DNA]</scope>
    <source>
        <strain evidence="2 3">KCTC 62186</strain>
    </source>
</reference>
<dbReference type="Gene3D" id="3.40.190.10">
    <property type="entry name" value="Periplasmic binding protein-like II"/>
    <property type="match status" value="2"/>
</dbReference>
<dbReference type="SUPFAM" id="SSF53850">
    <property type="entry name" value="Periplasmic binding protein-like II"/>
    <property type="match status" value="1"/>
</dbReference>
<accession>A0ABQ6GYV5</accession>
<proteinExistence type="predicted"/>
<dbReference type="EMBL" id="BSST01000001">
    <property type="protein sequence ID" value="GLX80512.1"/>
    <property type="molecule type" value="Genomic_DNA"/>
</dbReference>
<name>A0ABQ6GYV5_9GAMM</name>
<evidence type="ECO:0000256" key="1">
    <source>
        <dbReference type="SAM" id="SignalP"/>
    </source>
</evidence>
<keyword evidence="1" id="KW-0732">Signal</keyword>
<comment type="caution">
    <text evidence="2">The sequence shown here is derived from an EMBL/GenBank/DDBJ whole genome shotgun (WGS) entry which is preliminary data.</text>
</comment>
<dbReference type="Proteomes" id="UP001157186">
    <property type="component" value="Unassembled WGS sequence"/>
</dbReference>
<feature type="chain" id="PRO_5045080343" description="Solute-binding protein family 3/N-terminal domain-containing protein" evidence="1">
    <location>
        <begin position="19"/>
        <end position="255"/>
    </location>
</feature>
<keyword evidence="3" id="KW-1185">Reference proteome</keyword>
<evidence type="ECO:0008006" key="4">
    <source>
        <dbReference type="Google" id="ProtNLM"/>
    </source>
</evidence>
<feature type="signal peptide" evidence="1">
    <location>
        <begin position="1"/>
        <end position="18"/>
    </location>
</feature>
<sequence length="255" mass="28958">MRAKLCAFLLLFSITSLANEPDYIVRMGTEIEWAPYHLSTDKGSDGLSVRAFACIMARINQPFTISKLPWKRAQVMTKTGELDGFFSASHSKQRDQYAVQSKVFLPQRRSLYLLKSQLNQPVNTYTADYVKQHLTTGARQGSNALNSLRKHGFQINITTRDTAALLKVLLHHRIDAILENGLVFLQTIEQSGHTQEEFLEIPLEEHPMGAYFSKAFLAKHPTFLQDFNQQVNACTLLQQEQNFASVNISSKKNEH</sequence>
<evidence type="ECO:0000313" key="3">
    <source>
        <dbReference type="Proteomes" id="UP001157186"/>
    </source>
</evidence>